<dbReference type="KEGG" id="pmq:PM3016_1846"/>
<dbReference type="HOGENOM" id="CLU_108905_0_0_9"/>
<dbReference type="STRING" id="1116391.PM3016_1846"/>
<feature type="transmembrane region" description="Helical" evidence="1">
    <location>
        <begin position="42"/>
        <end position="58"/>
    </location>
</feature>
<dbReference type="EMBL" id="CP003235">
    <property type="protein sequence ID" value="AFC28754.1"/>
    <property type="molecule type" value="Genomic_DNA"/>
</dbReference>
<accession>H6NH76</accession>
<protein>
    <submittedName>
        <fullName evidence="2">Uncharacterized protein</fullName>
    </submittedName>
</protein>
<feature type="transmembrane region" description="Helical" evidence="1">
    <location>
        <begin position="128"/>
        <end position="145"/>
    </location>
</feature>
<dbReference type="Proteomes" id="UP000007523">
    <property type="component" value="Chromosome"/>
</dbReference>
<reference evidence="2 3" key="1">
    <citation type="journal article" date="2012" name="J. Bacteriol.">
        <title>Complete Genome Sequence of Paenibacillus mucilaginosus 3016, a Bacterium Functional as Microbial Fertilizer.</title>
        <authorList>
            <person name="Ma M."/>
            <person name="Wang Z."/>
            <person name="Li L."/>
            <person name="Jiang X."/>
            <person name="Guan D."/>
            <person name="Cao F."/>
            <person name="Chen H."/>
            <person name="Wang X."/>
            <person name="Shen D."/>
            <person name="Du B."/>
            <person name="Li J."/>
        </authorList>
    </citation>
    <scope>NUCLEOTIDE SEQUENCE [LARGE SCALE GENOMIC DNA]</scope>
    <source>
        <strain evidence="2 3">3016</strain>
    </source>
</reference>
<dbReference type="RefSeq" id="WP_014369258.1">
    <property type="nucleotide sequence ID" value="NC_016935.1"/>
</dbReference>
<evidence type="ECO:0000313" key="3">
    <source>
        <dbReference type="Proteomes" id="UP000007523"/>
    </source>
</evidence>
<feature type="transmembrane region" description="Helical" evidence="1">
    <location>
        <begin position="6"/>
        <end position="30"/>
    </location>
</feature>
<keyword evidence="1" id="KW-0472">Membrane</keyword>
<feature type="transmembrane region" description="Helical" evidence="1">
    <location>
        <begin position="195"/>
        <end position="214"/>
    </location>
</feature>
<organism evidence="2 3">
    <name type="scientific">Paenibacillus mucilaginosus 3016</name>
    <dbReference type="NCBI Taxonomy" id="1116391"/>
    <lineage>
        <taxon>Bacteria</taxon>
        <taxon>Bacillati</taxon>
        <taxon>Bacillota</taxon>
        <taxon>Bacilli</taxon>
        <taxon>Bacillales</taxon>
        <taxon>Paenibacillaceae</taxon>
        <taxon>Paenibacillus</taxon>
    </lineage>
</organism>
<dbReference type="AlphaFoldDB" id="H6NH76"/>
<name>H6NH76_9BACL</name>
<feature type="transmembrane region" description="Helical" evidence="1">
    <location>
        <begin position="64"/>
        <end position="81"/>
    </location>
</feature>
<feature type="transmembrane region" description="Helical" evidence="1">
    <location>
        <begin position="172"/>
        <end position="189"/>
    </location>
</feature>
<sequence>MNSQMTNILATSIIGLFFTRPAFFIFTLVLFRQNVKSNRSSILLSSIFMSIVSLIVHYTFLESFMSLIMLTAVVCCSYFFFTWNLSHSLLLSVISVVLFALLESVLYVIESQIQGVRFIQAAQKYKGYHGVIMGFAHLLLSWLLSKKRIGFTFISPRKRTLRKRQNHHNNDAILLFAVLYLSSLSLTLFHFEEFIVINLVLLIPTLFIIVRKLYMKEQEEG</sequence>
<gene>
    <name evidence="2" type="ORF">PM3016_1846</name>
</gene>
<evidence type="ECO:0000256" key="1">
    <source>
        <dbReference type="SAM" id="Phobius"/>
    </source>
</evidence>
<keyword evidence="3" id="KW-1185">Reference proteome</keyword>
<feature type="transmembrane region" description="Helical" evidence="1">
    <location>
        <begin position="88"/>
        <end position="108"/>
    </location>
</feature>
<keyword evidence="1" id="KW-1133">Transmembrane helix</keyword>
<evidence type="ECO:0000313" key="2">
    <source>
        <dbReference type="EMBL" id="AFC28754.1"/>
    </source>
</evidence>
<keyword evidence="1" id="KW-0812">Transmembrane</keyword>
<proteinExistence type="predicted"/>